<dbReference type="AlphaFoldDB" id="A0AB72UC64"/>
<protein>
    <submittedName>
        <fullName evidence="3">Filamentous hemagglutinin family outer membrane protein</fullName>
    </submittedName>
</protein>
<dbReference type="InterPro" id="IPR025157">
    <property type="entry name" value="Hemagglutinin_rpt"/>
</dbReference>
<accession>A0AB72UC64</accession>
<reference evidence="3 4" key="1">
    <citation type="journal article" date="2012" name="J. Bacteriol.">
        <title>Genome sequence of Thalassospira xiamenensis type strain M-5.</title>
        <authorList>
            <person name="Lai Q."/>
            <person name="Shao Z."/>
        </authorList>
    </citation>
    <scope>NUCLEOTIDE SEQUENCE [LARGE SCALE GENOMIC DNA]</scope>
    <source>
        <strain evidence="3 4">M-5</strain>
    </source>
</reference>
<proteinExistence type="predicted"/>
<sequence length="852" mass="88619">MAGTNVGIDASTVAADGKLDVMAYNDLSITAGMENSSYSYQSSSGGGGFFGKKKSESLNESHLTYQESVLSSGDDMSLNAMGNIAIAGSEVESGGDIDITAFGGLTITSLQEQHHREHKVEKTGRFGGMFGGSSSRTEIRDLTEIKGAEVTSLADLTTQSGSDTTIRASRVSAGGDLKISVGKGPFADPDAKLWLLTDKERDYLSVSEYEGGALKWTMTEYGHEKEVVRHAILESGGDFVIESPGGVVVEYRSTGDFATDIAQLAEAPGLEYLADLQGMDNVDWQGVEEIYRTWYDQSSGLGGGAMALIAIATAILTAGATAGLAAAMTGATAGGAGAASVTIAGVTYAGSVAQITAMTMINAALAGVATTVTTSVANGAVSGDMRGAFQSIFSSNTLRNIVVGALTAGATQSINLDTFGFEDLGKSPEFVTTLLDNSIDGVIRSGIGSAITGEDFSDSLIGNLRLAAASTIGASLAAEIGAEYNSMMTANADGTTSVDPGTWLWHKVAHAALGCARGEISQSGGCAAGAAGGVGGAVSAELYQWMTEESTLQDIQNFTGIDLEKPDEITPEQRDTMNAMFAEWRQNGVDVGRLVGAASAALIATSGNEVYIGADAGQSVAEDNILPAVILLVQGAMIAWTAYELYDNATTAYELVTAYANGELTDEQFEDALLEAGLNAVIDVSVGKLKILEKTYELARKAGLTDKVDDIARQIANHKNGGINSPNTADGVPIREYPDGSFRTPDGKFASQGGLPSPGTKSAQEYTQYLRDNGFDVVGEELTVRGAVGNRRYDAVVRTDSGELWGIEYKSGGATKTPQQDFNDMYINQFGADGVGQLAGETVVGNITIYLP</sequence>
<evidence type="ECO:0000256" key="1">
    <source>
        <dbReference type="SAM" id="MobiDB-lite"/>
    </source>
</evidence>
<dbReference type="GO" id="GO:0003824">
    <property type="term" value="F:catalytic activity"/>
    <property type="evidence" value="ECO:0007669"/>
    <property type="project" value="UniProtKB-ARBA"/>
</dbReference>
<dbReference type="Pfam" id="PF04830">
    <property type="entry name" value="DUF637"/>
    <property type="match status" value="1"/>
</dbReference>
<evidence type="ECO:0000313" key="4">
    <source>
        <dbReference type="Proteomes" id="UP000007127"/>
    </source>
</evidence>
<evidence type="ECO:0000259" key="2">
    <source>
        <dbReference type="Pfam" id="PF04830"/>
    </source>
</evidence>
<name>A0AB72UC64_9PROT</name>
<dbReference type="Pfam" id="PF13332">
    <property type="entry name" value="Fil_haemagg_2"/>
    <property type="match status" value="1"/>
</dbReference>
<organism evidence="3 4">
    <name type="scientific">Thalassospira xiamenensis M-5 = DSM 17429</name>
    <dbReference type="NCBI Taxonomy" id="1123366"/>
    <lineage>
        <taxon>Bacteria</taxon>
        <taxon>Pseudomonadati</taxon>
        <taxon>Pseudomonadota</taxon>
        <taxon>Alphaproteobacteria</taxon>
        <taxon>Rhodospirillales</taxon>
        <taxon>Thalassospiraceae</taxon>
        <taxon>Thalassospira</taxon>
    </lineage>
</organism>
<dbReference type="Proteomes" id="UP000007127">
    <property type="component" value="Chromosome"/>
</dbReference>
<feature type="region of interest" description="Disordered" evidence="1">
    <location>
        <begin position="718"/>
        <end position="762"/>
    </location>
</feature>
<dbReference type="EMBL" id="CP004388">
    <property type="protein sequence ID" value="AJD51759.1"/>
    <property type="molecule type" value="Genomic_DNA"/>
</dbReference>
<feature type="domain" description="DUF637" evidence="2">
    <location>
        <begin position="360"/>
        <end position="532"/>
    </location>
</feature>
<gene>
    <name evidence="3" type="ORF">TH3_08205</name>
</gene>
<evidence type="ECO:0000313" key="3">
    <source>
        <dbReference type="EMBL" id="AJD51759.1"/>
    </source>
</evidence>
<dbReference type="InterPro" id="IPR006915">
    <property type="entry name" value="DUF637_hemagglutn_put"/>
</dbReference>
<dbReference type="KEGG" id="txi:TH3_08205"/>